<dbReference type="EMBL" id="BMPI01000116">
    <property type="protein sequence ID" value="GGM88147.1"/>
    <property type="molecule type" value="Genomic_DNA"/>
</dbReference>
<reference evidence="3" key="1">
    <citation type="journal article" date="2014" name="Int. J. Syst. Evol. Microbiol.">
        <title>Complete genome sequence of Corynebacterium casei LMG S-19264T (=DSM 44701T), isolated from a smear-ripened cheese.</title>
        <authorList>
            <consortium name="US DOE Joint Genome Institute (JGI-PGF)"/>
            <person name="Walter F."/>
            <person name="Albersmeier A."/>
            <person name="Kalinowski J."/>
            <person name="Ruckert C."/>
        </authorList>
    </citation>
    <scope>NUCLEOTIDE SEQUENCE</scope>
    <source>
        <strain evidence="3">JCM 19831</strain>
    </source>
</reference>
<evidence type="ECO:0000259" key="2">
    <source>
        <dbReference type="PROSITE" id="PS50931"/>
    </source>
</evidence>
<dbReference type="GO" id="GO:0003700">
    <property type="term" value="F:DNA-binding transcription factor activity"/>
    <property type="evidence" value="ECO:0007669"/>
    <property type="project" value="InterPro"/>
</dbReference>
<dbReference type="InterPro" id="IPR009492">
    <property type="entry name" value="TniQ"/>
</dbReference>
<proteinExistence type="predicted"/>
<dbReference type="RefSeq" id="WP_190257893.1">
    <property type="nucleotide sequence ID" value="NZ_BMPI01000116.1"/>
</dbReference>
<feature type="region of interest" description="Disordered" evidence="1">
    <location>
        <begin position="851"/>
        <end position="874"/>
    </location>
</feature>
<organism evidence="3 4">
    <name type="scientific">Dactylosporangium sucinum</name>
    <dbReference type="NCBI Taxonomy" id="1424081"/>
    <lineage>
        <taxon>Bacteria</taxon>
        <taxon>Bacillati</taxon>
        <taxon>Actinomycetota</taxon>
        <taxon>Actinomycetes</taxon>
        <taxon>Micromonosporales</taxon>
        <taxon>Micromonosporaceae</taxon>
        <taxon>Dactylosporangium</taxon>
    </lineage>
</organism>
<feature type="compositionally biased region" description="Basic and acidic residues" evidence="1">
    <location>
        <begin position="851"/>
        <end position="865"/>
    </location>
</feature>
<dbReference type="Pfam" id="PF00126">
    <property type="entry name" value="HTH_1"/>
    <property type="match status" value="1"/>
</dbReference>
<dbReference type="Proteomes" id="UP000642070">
    <property type="component" value="Unassembled WGS sequence"/>
</dbReference>
<dbReference type="SUPFAM" id="SSF46785">
    <property type="entry name" value="Winged helix' DNA-binding domain"/>
    <property type="match status" value="1"/>
</dbReference>
<dbReference type="PROSITE" id="PS50931">
    <property type="entry name" value="HTH_LYSR"/>
    <property type="match status" value="1"/>
</dbReference>
<accession>A0A917UGV8</accession>
<dbReference type="Gene3D" id="1.10.10.10">
    <property type="entry name" value="Winged helix-like DNA-binding domain superfamily/Winged helix DNA-binding domain"/>
    <property type="match status" value="1"/>
</dbReference>
<dbReference type="AlphaFoldDB" id="A0A917UGV8"/>
<dbReference type="InterPro" id="IPR036390">
    <property type="entry name" value="WH_DNA-bd_sf"/>
</dbReference>
<protein>
    <recommendedName>
        <fullName evidence="2">HTH lysR-type domain-containing protein</fullName>
    </recommendedName>
</protein>
<comment type="caution">
    <text evidence="3">The sequence shown here is derived from an EMBL/GenBank/DDBJ whole genome shotgun (WGS) entry which is preliminary data.</text>
</comment>
<evidence type="ECO:0000313" key="3">
    <source>
        <dbReference type="EMBL" id="GGM88147.1"/>
    </source>
</evidence>
<reference evidence="3" key="2">
    <citation type="submission" date="2020-09" db="EMBL/GenBank/DDBJ databases">
        <authorList>
            <person name="Sun Q."/>
            <person name="Ohkuma M."/>
        </authorList>
    </citation>
    <scope>NUCLEOTIDE SEQUENCE</scope>
    <source>
        <strain evidence="3">JCM 19831</strain>
    </source>
</reference>
<name>A0A917UGV8_9ACTN</name>
<keyword evidence="4" id="KW-1185">Reference proteome</keyword>
<dbReference type="Pfam" id="PF06527">
    <property type="entry name" value="TniQ"/>
    <property type="match status" value="1"/>
</dbReference>
<gene>
    <name evidence="3" type="ORF">GCM10007977_107660</name>
</gene>
<sequence length="874" mass="97104">MTPRPERSLPLRVLPSPGESLDSWLERTARRSGLPVRRLLPVLGLPTGQLGGHHALVSGTPTSVLRRMERQAGLQLGRLDTTVVERYAGLGWEPLRGSRYCPQCLSEHSGRWAIRWRLPWVFACTGHLLLMPDRCPGCGQMPRRYLAGPAGLHPPGTCPNLIRRGQLCGTDLTAAPCQRLTQDDPRMSTQRWINHGLDRVEAGQADAVTDLTDVQAVITWLRSRCTAAEFAAHGPPAVRAFTRYMTLRTDGHRPEQFAFTDPLLVAAVASHAVALLRADTPDTVMTYLAPLLGRGGHVAVNSLGRPQPVKLSTSRWRTLSPGLQQRLLHTVDTHLSPLDRLRYRSCTAYPRLPDQAAAVAQRARWIPQLLWPDWTIRLLPAHGFFTDTLRAVLSTALLMPGNPQRRLATITAHLRPHHLGAAPATVILGRLNDVSTDDDVLEVICRITDLLDTRGAPIDYQRRRSVITTDLLSAGQWRDVCFAADAHPGEDRRHLDARRYLYQQLTGNDLTTVGGNLAMGKRADRSAYLAFVASLTTPLRHQLHEYAAAHLRGLGIDEPVTWAPPGHLADGLVLPGRDPDDIDLTTITRLVIEQEQTLGAVARTLGTSIDHIRLALDRIHRPPRQWGRNAAPATHRTQQRARALLTREFFQREYLHAGKTLRQLETETGLHRKILADYATQAGIPLKNATQREPTPIDQAWLHEQYVTQRRSFPDIAKELGVSEMTVTRAAHRHAIPVRPAGITSHPHIITSLGNGFPPDVRAAAEGQLHGWLRLRRFQQAMAHPSLTTAAGHLGVHISALVTQLQRLERDIGTPLFHRGTRNQPMRPTEHGAKLLDTLNQPQIHALLEEHGQPIRGWAPDDPRRTRPPQATAG</sequence>
<evidence type="ECO:0000313" key="4">
    <source>
        <dbReference type="Proteomes" id="UP000642070"/>
    </source>
</evidence>
<dbReference type="InterPro" id="IPR036388">
    <property type="entry name" value="WH-like_DNA-bd_sf"/>
</dbReference>
<feature type="domain" description="HTH lysR-type" evidence="2">
    <location>
        <begin position="775"/>
        <end position="829"/>
    </location>
</feature>
<dbReference type="InterPro" id="IPR000847">
    <property type="entry name" value="LysR_HTH_N"/>
</dbReference>
<evidence type="ECO:0000256" key="1">
    <source>
        <dbReference type="SAM" id="MobiDB-lite"/>
    </source>
</evidence>